<evidence type="ECO:0008006" key="8">
    <source>
        <dbReference type="Google" id="ProtNLM"/>
    </source>
</evidence>
<evidence type="ECO:0000256" key="2">
    <source>
        <dbReference type="PROSITE-ProRule" id="PRU00047"/>
    </source>
</evidence>
<dbReference type="Pfam" id="PF07727">
    <property type="entry name" value="RVT_2"/>
    <property type="match status" value="1"/>
</dbReference>
<dbReference type="Pfam" id="PF22936">
    <property type="entry name" value="Pol_BBD"/>
    <property type="match status" value="1"/>
</dbReference>
<proteinExistence type="predicted"/>
<dbReference type="PROSITE" id="PS50994">
    <property type="entry name" value="INTEGRASE"/>
    <property type="match status" value="1"/>
</dbReference>
<evidence type="ECO:0000313" key="7">
    <source>
        <dbReference type="Proteomes" id="UP001235939"/>
    </source>
</evidence>
<dbReference type="SUPFAM" id="SSF53098">
    <property type="entry name" value="Ribonuclease H-like"/>
    <property type="match status" value="2"/>
</dbReference>
<sequence length="1925" mass="222107">MENSVQVPKFDGKNFASWKFRIVSILEGKELDDLLECDPPEDEVKFKEWKKKDAQAKGIITCAMTDSLVALILNCKTSKNIWIALHERYEGDKKKRIIEARNDVSRLTMKKEENWEEYLYRSEKLLEQARNLGAEIEDQEFITSVIRGLPQKYNLVALQLNSQMKVSISDLKNCLKLYHERFTHEEKEGNSKAFNTMHKESFSNSKHFHKNRNGNKPICFICAKPGHKAIECWHNPKNNRATENKQTSKNKPEHQNKAKFVNLQPEEHVSNIKENETTQQPEEWVIDSGASCHMTSNRDLLKEEREVHKTIKLADESEIISNAEGAIEIEGQNKLIRLNDVLYVEKLSGNLMSVNKLVDDNKKVLFDKDGGHILEEDGEEILMAQRINDFYIIKTSAPEEIPSQALKATLHTWNDWHKRLGHLNEEYMKQMLKNNSAHNFNTQSQNMDTCQVCIQAKHPRTPFKPVLYPQSTRPLDLIHIDLIGPIQEESIGGAKYVLTLVDDFSRKIFVEFLSSKLETFDIIRSFIEEIEKEKEIKVKQLRSDNGKEFTNHQMTQYLKGKGIKHQLTNVYTPQQNGISKRYNRTLIEGTRALLIDSQLPLRYWAETMSTFAYLKNRTPCKKLGWITPEERFSNRKPTVAHLKIFGCIAYYYVHKHKRGKFQPTAKAGIFVGYSSTRKAWRLIDPENENVIETRDVKFLENKLGKEILNKNDSDDTQKYFLYNFPEETIPETSEEVENHDDHSHSDLENQDEHSELPYNLRPNLKDKLYYELSSDDEPIEDNEDKDPTYDPTVGALKLSHGNLLPSSYEEAINHPDSPLWQQAMDKEIHSLQNHHVWDLTELPEGAKAIKSKWIFSKKMDPQTNQEIYKARLVALGCSQEYGTDYTETFSPVMKTDSFRTLLAYATMAGYEFHHFDVETAFLYGNLSETIYMTQPQGYQDDKKKTSVCILNQALYGLKQSGRVWYETFTEYLFEIGLTQLKSDKCVFTFRNGNSHLLLGLHVDDMIIINSNPEILHDIIQKIRLHFKIKESLTTCNILGIEIIKEDVRLILKQENYINKILQKYNMQDCKHISTPLDTNTNLDNFNSSKEVNKTQYQELIGSLLYLSTKSRPDIAFAVTLLSRYNQNPREMHMGAAKRILRYLKGTKQYGLIYTKGDVELKAYTDASWICGRSNTARSTAGLTFYLDKNLISWSNLSKMASSRMRVCSSIHGGGPSFCSDLSEDDNEDTSPFNVSLEVAHPSFPEAIYPQSPVFSKKNINEVTKKAHVVVKFFKRSPLKNEILLNYMRQDNRISTSMCLILDCRTRWDSVKSAIKKALIDVNANVRLTDEDFDIMTQVISALKPFRAAVAAICRRDATLLTAEATVKFLLEELQAQSHSLSKDLQKSFQKRILEERCNKTSLVHQYLHNPQAQLEEKEMVKDFSVKLLCVLNRYRNKWPKEIYGEKKQSEPLFDYRLLTVTYGLSCEPYLAMRTLHQLARGKILVNDIPEQTNSKRHLLSHISRIFDPIGWLSPVIIRLKILLQSLWKQKLNWNDPLPDTLCSQWKKIEKELSVLNRIQIPRYFSCRGALLSVELHGFCYSSEIAYAAVFYIRSHFKSGQVKVSLNASKTISIPRMELAKRQVTKQIMGDLPMHRIVKSNPFTKIGIDFAGPFLMKPNIKRSKVKLKSYVASFVCFCTKAIYIEIVSDLSSAAFLAALKRGANNILLEQFGILKASTIQKFISNERINWHFIPPSAPNFGGIWEAGIKSFKFHLLRYLKSQIFTFEELSTLTTQIEACLNSRPICPLSSDSDDFNPLTPGHFIIGRPLTALPESNDDGVPINYFDRWSLNKKIKNVFWKRWNREYLNNLLQRLKWRKSSPNIKEGDLILLKDAISPPAMYWSLGRITKVFPGADGKVRVVEVKTKHQERLTRTVSKIVPLPFSED</sequence>
<dbReference type="Gene3D" id="3.30.420.10">
    <property type="entry name" value="Ribonuclease H-like superfamily/Ribonuclease H"/>
    <property type="match status" value="2"/>
</dbReference>
<dbReference type="SUPFAM" id="SSF56672">
    <property type="entry name" value="DNA/RNA polymerases"/>
    <property type="match status" value="1"/>
</dbReference>
<dbReference type="InterPro" id="IPR025724">
    <property type="entry name" value="GAG-pre-integrase_dom"/>
</dbReference>
<dbReference type="InterPro" id="IPR043502">
    <property type="entry name" value="DNA/RNA_pol_sf"/>
</dbReference>
<keyword evidence="1" id="KW-0378">Hydrolase</keyword>
<gene>
    <name evidence="6" type="ORF">LAZ67_21001498</name>
</gene>
<dbReference type="InterPro" id="IPR040676">
    <property type="entry name" value="DUF5641"/>
</dbReference>
<keyword evidence="2" id="KW-0862">Zinc</keyword>
<keyword evidence="7" id="KW-1185">Reference proteome</keyword>
<dbReference type="PROSITE" id="PS50158">
    <property type="entry name" value="ZF_CCHC"/>
    <property type="match status" value="1"/>
</dbReference>
<keyword evidence="2" id="KW-0479">Metal-binding</keyword>
<dbReference type="Pfam" id="PF05380">
    <property type="entry name" value="Peptidase_A17"/>
    <property type="match status" value="1"/>
</dbReference>
<protein>
    <recommendedName>
        <fullName evidence="8">Retrovirus-related Pol polyprotein from transposon TNT 1-94</fullName>
    </recommendedName>
</protein>
<feature type="region of interest" description="Disordered" evidence="3">
    <location>
        <begin position="730"/>
        <end position="758"/>
    </location>
</feature>
<dbReference type="InterPro" id="IPR054722">
    <property type="entry name" value="PolX-like_BBD"/>
</dbReference>
<dbReference type="InterPro" id="IPR057670">
    <property type="entry name" value="SH3_retrovirus"/>
</dbReference>
<dbReference type="InterPro" id="IPR013103">
    <property type="entry name" value="RVT_2"/>
</dbReference>
<dbReference type="PANTHER" id="PTHR47331">
    <property type="entry name" value="PHD-TYPE DOMAIN-CONTAINING PROTEIN"/>
    <property type="match status" value="1"/>
</dbReference>
<feature type="domain" description="CCHC-type" evidence="4">
    <location>
        <begin position="219"/>
        <end position="232"/>
    </location>
</feature>
<feature type="compositionally biased region" description="Basic and acidic residues" evidence="3">
    <location>
        <begin position="739"/>
        <end position="755"/>
    </location>
</feature>
<evidence type="ECO:0000313" key="6">
    <source>
        <dbReference type="EMBL" id="UYV82265.1"/>
    </source>
</evidence>
<evidence type="ECO:0000256" key="3">
    <source>
        <dbReference type="SAM" id="MobiDB-lite"/>
    </source>
</evidence>
<feature type="domain" description="Integrase catalytic" evidence="5">
    <location>
        <begin position="470"/>
        <end position="636"/>
    </location>
</feature>
<dbReference type="Proteomes" id="UP001235939">
    <property type="component" value="Chromosome 21"/>
</dbReference>
<reference evidence="6 7" key="1">
    <citation type="submission" date="2022-01" db="EMBL/GenBank/DDBJ databases">
        <title>A chromosomal length assembly of Cordylochernes scorpioides.</title>
        <authorList>
            <person name="Zeh D."/>
            <person name="Zeh J."/>
        </authorList>
    </citation>
    <scope>NUCLEOTIDE SEQUENCE [LARGE SCALE GENOMIC DNA]</scope>
    <source>
        <strain evidence="6">IN4F17</strain>
        <tissue evidence="6">Whole Body</tissue>
    </source>
</reference>
<keyword evidence="1" id="KW-0645">Protease</keyword>
<dbReference type="Pfam" id="PF18701">
    <property type="entry name" value="DUF5641"/>
    <property type="match status" value="1"/>
</dbReference>
<dbReference type="InterPro" id="IPR036397">
    <property type="entry name" value="RNaseH_sf"/>
</dbReference>
<dbReference type="Pfam" id="PF00665">
    <property type="entry name" value="rve"/>
    <property type="match status" value="1"/>
</dbReference>
<evidence type="ECO:0000259" key="5">
    <source>
        <dbReference type="PROSITE" id="PS50994"/>
    </source>
</evidence>
<keyword evidence="2" id="KW-0863">Zinc-finger</keyword>
<evidence type="ECO:0000256" key="1">
    <source>
        <dbReference type="ARBA" id="ARBA00022750"/>
    </source>
</evidence>
<name>A0ABY6LRB5_9ARAC</name>
<evidence type="ECO:0000259" key="4">
    <source>
        <dbReference type="PROSITE" id="PS50158"/>
    </source>
</evidence>
<accession>A0ABY6LRB5</accession>
<keyword evidence="1" id="KW-0064">Aspartyl protease</keyword>
<dbReference type="InterPro" id="IPR012337">
    <property type="entry name" value="RNaseH-like_sf"/>
</dbReference>
<dbReference type="InterPro" id="IPR001878">
    <property type="entry name" value="Znf_CCHC"/>
</dbReference>
<dbReference type="Pfam" id="PF14223">
    <property type="entry name" value="Retrotran_gag_2"/>
    <property type="match status" value="1"/>
</dbReference>
<dbReference type="InterPro" id="IPR001584">
    <property type="entry name" value="Integrase_cat-core"/>
</dbReference>
<dbReference type="InterPro" id="IPR008042">
    <property type="entry name" value="Retrotrans_Pao"/>
</dbReference>
<organism evidence="6 7">
    <name type="scientific">Cordylochernes scorpioides</name>
    <dbReference type="NCBI Taxonomy" id="51811"/>
    <lineage>
        <taxon>Eukaryota</taxon>
        <taxon>Metazoa</taxon>
        <taxon>Ecdysozoa</taxon>
        <taxon>Arthropoda</taxon>
        <taxon>Chelicerata</taxon>
        <taxon>Arachnida</taxon>
        <taxon>Pseudoscorpiones</taxon>
        <taxon>Cheliferoidea</taxon>
        <taxon>Chernetidae</taxon>
        <taxon>Cordylochernes</taxon>
    </lineage>
</organism>
<dbReference type="Pfam" id="PF13976">
    <property type="entry name" value="gag_pre-integrs"/>
    <property type="match status" value="1"/>
</dbReference>
<dbReference type="EMBL" id="CP092883">
    <property type="protein sequence ID" value="UYV82265.1"/>
    <property type="molecule type" value="Genomic_DNA"/>
</dbReference>
<dbReference type="Pfam" id="PF25597">
    <property type="entry name" value="SH3_retrovirus"/>
    <property type="match status" value="1"/>
</dbReference>